<protein>
    <submittedName>
        <fullName evidence="2">Uncharacterized protein</fullName>
    </submittedName>
</protein>
<dbReference type="AlphaFoldDB" id="A0A6J4R1G8"/>
<evidence type="ECO:0000313" key="2">
    <source>
        <dbReference type="EMBL" id="CAA9457183.1"/>
    </source>
</evidence>
<feature type="region of interest" description="Disordered" evidence="1">
    <location>
        <begin position="1"/>
        <end position="87"/>
    </location>
</feature>
<reference evidence="2" key="1">
    <citation type="submission" date="2020-02" db="EMBL/GenBank/DDBJ databases">
        <authorList>
            <person name="Meier V. D."/>
        </authorList>
    </citation>
    <scope>NUCLEOTIDE SEQUENCE</scope>
    <source>
        <strain evidence="2">AVDCRST_MAG25</strain>
    </source>
</reference>
<feature type="compositionally biased region" description="Gly residues" evidence="1">
    <location>
        <begin position="216"/>
        <end position="225"/>
    </location>
</feature>
<name>A0A6J4R1G8_9ACTN</name>
<organism evidence="2">
    <name type="scientific">uncultured Rubrobacteraceae bacterium</name>
    <dbReference type="NCBI Taxonomy" id="349277"/>
    <lineage>
        <taxon>Bacteria</taxon>
        <taxon>Bacillati</taxon>
        <taxon>Actinomycetota</taxon>
        <taxon>Rubrobacteria</taxon>
        <taxon>Rubrobacterales</taxon>
        <taxon>Rubrobacteraceae</taxon>
        <taxon>environmental samples</taxon>
    </lineage>
</organism>
<feature type="compositionally biased region" description="Low complexity" evidence="1">
    <location>
        <begin position="260"/>
        <end position="270"/>
    </location>
</feature>
<accession>A0A6J4R1G8</accession>
<evidence type="ECO:0000256" key="1">
    <source>
        <dbReference type="SAM" id="MobiDB-lite"/>
    </source>
</evidence>
<sequence>GRPLRGVPARVRGDAPLRRGAAGCPRARRGMWQRGLPAPPLRDRRSRRRRTRPRPRAGERRAGGAATRVRRATPPRGGAGGEPDRATLPRRLLRRAVVRQHDAVPRGRGVRDRSGRVRAGGAARRDRRGQGRGRGAREALPGRPVPVPAPLGGERAGEPGRRPLTGFPARTGAEALARAVGAPGGASADRNDRTLGAAAPRGASVLRRLALLPRRAGGGAGGARGGPRDLALPRRPRRARPPPRPPRLLHVRGSDRRGGARAPAGGREVV</sequence>
<feature type="compositionally biased region" description="Basic residues" evidence="1">
    <location>
        <begin position="44"/>
        <end position="55"/>
    </location>
</feature>
<feature type="region of interest" description="Disordered" evidence="1">
    <location>
        <begin position="213"/>
        <end position="270"/>
    </location>
</feature>
<gene>
    <name evidence="2" type="ORF">AVDCRST_MAG25-276</name>
</gene>
<feature type="non-terminal residue" evidence="2">
    <location>
        <position position="270"/>
    </location>
</feature>
<proteinExistence type="predicted"/>
<dbReference type="EMBL" id="CADCVI010000019">
    <property type="protein sequence ID" value="CAA9457183.1"/>
    <property type="molecule type" value="Genomic_DNA"/>
</dbReference>
<feature type="non-terminal residue" evidence="2">
    <location>
        <position position="1"/>
    </location>
</feature>
<feature type="region of interest" description="Disordered" evidence="1">
    <location>
        <begin position="99"/>
        <end position="162"/>
    </location>
</feature>
<feature type="compositionally biased region" description="Basic and acidic residues" evidence="1">
    <location>
        <begin position="99"/>
        <end position="115"/>
    </location>
</feature>